<name>A0A1Q8ZLB7_9HYPH</name>
<sequence length="194" mass="21721">MYQPGENVKKLQEVLHHSPLAVPLSEQCYGKADRTVASAIDAIGGARAAIAHLKDHMSSLNSPYLLPPTNYGMGIEKLFKIDSDIEKQQRKVKSFRVERFADRAYKAKGDLRFSPASSEIQHGSAGPQDRAEIALTRHFRLGCTYEDKFHFDVTRADGHIHKGRTTLFCRLNGVWKPEKINANLLVDDCMRGNG</sequence>
<proteinExistence type="predicted"/>
<gene>
    <name evidence="1" type="ORF">BJF95_00700</name>
</gene>
<dbReference type="Proteomes" id="UP000186894">
    <property type="component" value="Unassembled WGS sequence"/>
</dbReference>
<dbReference type="AlphaFoldDB" id="A0A1Q8ZLB7"/>
<keyword evidence="2" id="KW-1185">Reference proteome</keyword>
<evidence type="ECO:0000313" key="2">
    <source>
        <dbReference type="Proteomes" id="UP000186894"/>
    </source>
</evidence>
<organism evidence="1 2">
    <name type="scientific">Rhizobium oryziradicis</name>
    <dbReference type="NCBI Taxonomy" id="1867956"/>
    <lineage>
        <taxon>Bacteria</taxon>
        <taxon>Pseudomonadati</taxon>
        <taxon>Pseudomonadota</taxon>
        <taxon>Alphaproteobacteria</taxon>
        <taxon>Hyphomicrobiales</taxon>
        <taxon>Rhizobiaceae</taxon>
        <taxon>Rhizobium/Agrobacterium group</taxon>
        <taxon>Rhizobium</taxon>
    </lineage>
</organism>
<dbReference type="STRING" id="1867956.BJF95_00700"/>
<accession>A0A1Q8ZLB7</accession>
<dbReference type="EMBL" id="MKIM01000031">
    <property type="protein sequence ID" value="OLP42686.1"/>
    <property type="molecule type" value="Genomic_DNA"/>
</dbReference>
<reference evidence="1 2" key="1">
    <citation type="submission" date="2016-09" db="EMBL/GenBank/DDBJ databases">
        <title>Rhizobium oryziradicis sp. nov., isolated from the root of rice.</title>
        <authorList>
            <person name="Zhao J."/>
            <person name="Zhang X."/>
        </authorList>
    </citation>
    <scope>NUCLEOTIDE SEQUENCE [LARGE SCALE GENOMIC DNA]</scope>
    <source>
        <strain evidence="1 2">N19</strain>
    </source>
</reference>
<protein>
    <submittedName>
        <fullName evidence="1">Uncharacterized protein</fullName>
    </submittedName>
</protein>
<evidence type="ECO:0000313" key="1">
    <source>
        <dbReference type="EMBL" id="OLP42686.1"/>
    </source>
</evidence>
<comment type="caution">
    <text evidence="1">The sequence shown here is derived from an EMBL/GenBank/DDBJ whole genome shotgun (WGS) entry which is preliminary data.</text>
</comment>